<dbReference type="EMBL" id="FOIF01000047">
    <property type="protein sequence ID" value="SET09437.1"/>
    <property type="molecule type" value="Genomic_DNA"/>
</dbReference>
<evidence type="ECO:0000256" key="1">
    <source>
        <dbReference type="SAM" id="SignalP"/>
    </source>
</evidence>
<organism evidence="2 3">
    <name type="scientific">Anaerobranca gottschalkii DSM 13577</name>
    <dbReference type="NCBI Taxonomy" id="1120990"/>
    <lineage>
        <taxon>Bacteria</taxon>
        <taxon>Bacillati</taxon>
        <taxon>Bacillota</taxon>
        <taxon>Clostridia</taxon>
        <taxon>Eubacteriales</taxon>
        <taxon>Proteinivoracaceae</taxon>
        <taxon>Anaerobranca</taxon>
    </lineage>
</organism>
<protein>
    <submittedName>
        <fullName evidence="2">Uncharacterized protein</fullName>
    </submittedName>
</protein>
<dbReference type="PROSITE" id="PS51257">
    <property type="entry name" value="PROKAR_LIPOPROTEIN"/>
    <property type="match status" value="1"/>
</dbReference>
<name>A0A1I0BSS5_9FIRM</name>
<keyword evidence="3" id="KW-1185">Reference proteome</keyword>
<reference evidence="3" key="1">
    <citation type="submission" date="2016-10" db="EMBL/GenBank/DDBJ databases">
        <authorList>
            <person name="Varghese N."/>
            <person name="Submissions S."/>
        </authorList>
    </citation>
    <scope>NUCLEOTIDE SEQUENCE [LARGE SCALE GENOMIC DNA]</scope>
    <source>
        <strain evidence="3">DSM 13577</strain>
    </source>
</reference>
<dbReference type="OrthoDB" id="529831at2"/>
<dbReference type="RefSeq" id="WP_091351235.1">
    <property type="nucleotide sequence ID" value="NZ_FOIF01000047.1"/>
</dbReference>
<dbReference type="AlphaFoldDB" id="A0A1I0BSS5"/>
<keyword evidence="1" id="KW-0732">Signal</keyword>
<feature type="chain" id="PRO_5038412713" evidence="1">
    <location>
        <begin position="24"/>
        <end position="349"/>
    </location>
</feature>
<dbReference type="STRING" id="1120990.SAMN03080614_10475"/>
<gene>
    <name evidence="2" type="ORF">SAMN03080614_10475</name>
</gene>
<feature type="signal peptide" evidence="1">
    <location>
        <begin position="1"/>
        <end position="23"/>
    </location>
</feature>
<dbReference type="Proteomes" id="UP000243819">
    <property type="component" value="Unassembled WGS sequence"/>
</dbReference>
<evidence type="ECO:0000313" key="2">
    <source>
        <dbReference type="EMBL" id="SET09437.1"/>
    </source>
</evidence>
<accession>A0A1I0BSS5</accession>
<evidence type="ECO:0000313" key="3">
    <source>
        <dbReference type="Proteomes" id="UP000243819"/>
    </source>
</evidence>
<sequence>MGKKFVSLSLFLLVLFTLTSCNSKQEEVFYFSYSPKTLLPQNSVTINDFALEPINTTVTLDLPVFLLKSDNKSYQIDYPLTFAQDLQTGEIYQLEQGFREKLLEKKSSLDKMIFGEYLDWQEADKVFPKYAKALVKDLETQKYFRVQRRGGSSHCDVQPLTKQDTEIMFDIYNQSWSWDRRGVIVKVGNRYIAGSMNGMPHGDGAIRDNGFDGHFCIHFLNCVTHGTNNLDFAHQLMVKKAAGLLFQTLIDMEPAEIVKAFIIFSTQRQEHLAKLIMQNPTEDITFFVNLQSIHISSIDIISAEENQVKVKVNCYYYLNNQRYTNPLLFDLVKYPNGLTWKISFSLPSL</sequence>
<proteinExistence type="predicted"/>